<evidence type="ECO:0000313" key="10">
    <source>
        <dbReference type="Proteomes" id="UP000321798"/>
    </source>
</evidence>
<name>A0A512PC65_9CELL</name>
<reference evidence="9 10" key="1">
    <citation type="submission" date="2019-07" db="EMBL/GenBank/DDBJ databases">
        <title>Whole genome shotgun sequence of Cellulomonas soli NBRC 109434.</title>
        <authorList>
            <person name="Hosoyama A."/>
            <person name="Uohara A."/>
            <person name="Ohji S."/>
            <person name="Ichikawa N."/>
        </authorList>
    </citation>
    <scope>NUCLEOTIDE SEQUENCE [LARGE SCALE GENOMIC DNA]</scope>
    <source>
        <strain evidence="9 10">NBRC 109434</strain>
    </source>
</reference>
<keyword evidence="6 7" id="KW-0472">Membrane</keyword>
<dbReference type="PANTHER" id="PTHR30353">
    <property type="entry name" value="INNER MEMBRANE PROTEIN DEDA-RELATED"/>
    <property type="match status" value="1"/>
</dbReference>
<dbReference type="EMBL" id="BKAL01000004">
    <property type="protein sequence ID" value="GEP68788.1"/>
    <property type="molecule type" value="Genomic_DNA"/>
</dbReference>
<keyword evidence="3 7" id="KW-1003">Cell membrane</keyword>
<evidence type="ECO:0000256" key="5">
    <source>
        <dbReference type="ARBA" id="ARBA00022989"/>
    </source>
</evidence>
<feature type="transmembrane region" description="Helical" evidence="7">
    <location>
        <begin position="35"/>
        <end position="57"/>
    </location>
</feature>
<keyword evidence="5 7" id="KW-1133">Transmembrane helix</keyword>
<proteinExistence type="inferred from homology"/>
<dbReference type="AlphaFoldDB" id="A0A512PC65"/>
<evidence type="ECO:0000256" key="7">
    <source>
        <dbReference type="RuleBase" id="RU367016"/>
    </source>
</evidence>
<sequence>MPLTTALAAIAPTVGNVHALGPDFLDPQHLIDSFGTAVLIGIMAVVFIEVGLLFPILPGDSLLFTAGALVAQETLKVDVTIWQLCLLMIAAAYAGTQTGYAIGRTLGPKVFSKPDSRIFKQKYIDQTYAYFDKYGGRTLIVAQFIPFVRTYASVAAGVGKMPYRHFALFNAIGVVLWAGGVTMLGYLLGNITFIKENIEALLILVVLVSVLPVVVEVWRKHRRDKALRAAGLPVEESGRDTRYDEADERVAVEERAFGQAATTDSGQA</sequence>
<comment type="subcellular location">
    <subcellularLocation>
        <location evidence="1 7">Cell membrane</location>
        <topology evidence="1 7">Multi-pass membrane protein</topology>
    </subcellularLocation>
</comment>
<protein>
    <submittedName>
        <fullName evidence="9">Cytochrome o ubiquinol oxidase</fullName>
    </submittedName>
</protein>
<evidence type="ECO:0000256" key="3">
    <source>
        <dbReference type="ARBA" id="ARBA00022475"/>
    </source>
</evidence>
<evidence type="ECO:0000256" key="6">
    <source>
        <dbReference type="ARBA" id="ARBA00023136"/>
    </source>
</evidence>
<dbReference type="Pfam" id="PF09335">
    <property type="entry name" value="VTT_dom"/>
    <property type="match status" value="1"/>
</dbReference>
<comment type="caution">
    <text evidence="9">The sequence shown here is derived from an EMBL/GenBank/DDBJ whole genome shotgun (WGS) entry which is preliminary data.</text>
</comment>
<dbReference type="InterPro" id="IPR032816">
    <property type="entry name" value="VTT_dom"/>
</dbReference>
<accession>A0A512PC65</accession>
<gene>
    <name evidence="9" type="primary">dedA</name>
    <name evidence="9" type="ORF">CSO01_15030</name>
</gene>
<keyword evidence="4 7" id="KW-0812">Transmembrane</keyword>
<dbReference type="InterPro" id="IPR032818">
    <property type="entry name" value="DedA-like"/>
</dbReference>
<dbReference type="RefSeq" id="WP_146952559.1">
    <property type="nucleotide sequence ID" value="NZ_BAABBJ010000003.1"/>
</dbReference>
<organism evidence="9 10">
    <name type="scientific">Cellulomonas soli</name>
    <dbReference type="NCBI Taxonomy" id="931535"/>
    <lineage>
        <taxon>Bacteria</taxon>
        <taxon>Bacillati</taxon>
        <taxon>Actinomycetota</taxon>
        <taxon>Actinomycetes</taxon>
        <taxon>Micrococcales</taxon>
        <taxon>Cellulomonadaceae</taxon>
        <taxon>Cellulomonas</taxon>
    </lineage>
</organism>
<dbReference type="GO" id="GO:0005886">
    <property type="term" value="C:plasma membrane"/>
    <property type="evidence" value="ECO:0007669"/>
    <property type="project" value="UniProtKB-SubCell"/>
</dbReference>
<evidence type="ECO:0000313" key="9">
    <source>
        <dbReference type="EMBL" id="GEP68788.1"/>
    </source>
</evidence>
<dbReference type="OrthoDB" id="9813426at2"/>
<dbReference type="Proteomes" id="UP000321798">
    <property type="component" value="Unassembled WGS sequence"/>
</dbReference>
<evidence type="ECO:0000256" key="2">
    <source>
        <dbReference type="ARBA" id="ARBA00010792"/>
    </source>
</evidence>
<feature type="transmembrane region" description="Helical" evidence="7">
    <location>
        <begin position="200"/>
        <end position="218"/>
    </location>
</feature>
<dbReference type="PANTHER" id="PTHR30353:SF0">
    <property type="entry name" value="TRANSMEMBRANE PROTEIN"/>
    <property type="match status" value="1"/>
</dbReference>
<evidence type="ECO:0000256" key="1">
    <source>
        <dbReference type="ARBA" id="ARBA00004651"/>
    </source>
</evidence>
<evidence type="ECO:0000259" key="8">
    <source>
        <dbReference type="Pfam" id="PF09335"/>
    </source>
</evidence>
<comment type="similarity">
    <text evidence="2 7">Belongs to the DedA family.</text>
</comment>
<evidence type="ECO:0000256" key="4">
    <source>
        <dbReference type="ARBA" id="ARBA00022692"/>
    </source>
</evidence>
<keyword evidence="10" id="KW-1185">Reference proteome</keyword>
<comment type="caution">
    <text evidence="7">Lacks conserved residue(s) required for the propagation of feature annotation.</text>
</comment>
<feature type="transmembrane region" description="Helical" evidence="7">
    <location>
        <begin position="166"/>
        <end position="188"/>
    </location>
</feature>
<feature type="domain" description="VTT" evidence="8">
    <location>
        <begin position="57"/>
        <end position="186"/>
    </location>
</feature>